<evidence type="ECO:0000256" key="1">
    <source>
        <dbReference type="SAM" id="Phobius"/>
    </source>
</evidence>
<name>A0A9W7DQH4_9STRA</name>
<keyword evidence="3" id="KW-1185">Reference proteome</keyword>
<gene>
    <name evidence="2" type="ORF">TrRE_jg299</name>
</gene>
<comment type="caution">
    <text evidence="2">The sequence shown here is derived from an EMBL/GenBank/DDBJ whole genome shotgun (WGS) entry which is preliminary data.</text>
</comment>
<feature type="transmembrane region" description="Helical" evidence="1">
    <location>
        <begin position="30"/>
        <end position="48"/>
    </location>
</feature>
<sequence>MLKYICCCLHLCCGSHFANLQEIEGFTTLVTLFAFFSSMTISGFVGAMSSTLQATFGFSALQATVVCSTVYTITKMICSSK</sequence>
<keyword evidence="1" id="KW-0812">Transmembrane</keyword>
<proteinExistence type="predicted"/>
<dbReference type="AlphaFoldDB" id="A0A9W7DQH4"/>
<keyword evidence="1" id="KW-0472">Membrane</keyword>
<dbReference type="Proteomes" id="UP001165082">
    <property type="component" value="Unassembled WGS sequence"/>
</dbReference>
<organism evidence="2 3">
    <name type="scientific">Triparma retinervis</name>
    <dbReference type="NCBI Taxonomy" id="2557542"/>
    <lineage>
        <taxon>Eukaryota</taxon>
        <taxon>Sar</taxon>
        <taxon>Stramenopiles</taxon>
        <taxon>Ochrophyta</taxon>
        <taxon>Bolidophyceae</taxon>
        <taxon>Parmales</taxon>
        <taxon>Triparmaceae</taxon>
        <taxon>Triparma</taxon>
    </lineage>
</organism>
<evidence type="ECO:0000313" key="2">
    <source>
        <dbReference type="EMBL" id="GMH50912.1"/>
    </source>
</evidence>
<keyword evidence="1" id="KW-1133">Transmembrane helix</keyword>
<evidence type="ECO:0000313" key="3">
    <source>
        <dbReference type="Proteomes" id="UP001165082"/>
    </source>
</evidence>
<reference evidence="2" key="1">
    <citation type="submission" date="2022-07" db="EMBL/GenBank/DDBJ databases">
        <title>Genome analysis of Parmales, a sister group of diatoms, reveals the evolutionary specialization of diatoms from phago-mixotrophs to photoautotrophs.</title>
        <authorList>
            <person name="Ban H."/>
            <person name="Sato S."/>
            <person name="Yoshikawa S."/>
            <person name="Kazumasa Y."/>
            <person name="Nakamura Y."/>
            <person name="Ichinomiya M."/>
            <person name="Saitoh K."/>
            <person name="Sato N."/>
            <person name="Blanc-Mathieu R."/>
            <person name="Endo H."/>
            <person name="Kuwata A."/>
            <person name="Ogata H."/>
        </authorList>
    </citation>
    <scope>NUCLEOTIDE SEQUENCE</scope>
</reference>
<dbReference type="EMBL" id="BRXZ01004545">
    <property type="protein sequence ID" value="GMH50912.1"/>
    <property type="molecule type" value="Genomic_DNA"/>
</dbReference>
<accession>A0A9W7DQH4</accession>
<protein>
    <submittedName>
        <fullName evidence="2">Uncharacterized protein</fullName>
    </submittedName>
</protein>